<proteinExistence type="predicted"/>
<name>A0ABN9PCF6_9DINO</name>
<dbReference type="Proteomes" id="UP001189429">
    <property type="component" value="Unassembled WGS sequence"/>
</dbReference>
<keyword evidence="2" id="KW-1185">Reference proteome</keyword>
<reference evidence="1" key="1">
    <citation type="submission" date="2023-10" db="EMBL/GenBank/DDBJ databases">
        <authorList>
            <person name="Chen Y."/>
            <person name="Shah S."/>
            <person name="Dougan E. K."/>
            <person name="Thang M."/>
            <person name="Chan C."/>
        </authorList>
    </citation>
    <scope>NUCLEOTIDE SEQUENCE [LARGE SCALE GENOMIC DNA]</scope>
</reference>
<evidence type="ECO:0000313" key="2">
    <source>
        <dbReference type="Proteomes" id="UP001189429"/>
    </source>
</evidence>
<feature type="non-terminal residue" evidence="1">
    <location>
        <position position="181"/>
    </location>
</feature>
<dbReference type="EMBL" id="CAUYUJ010000167">
    <property type="protein sequence ID" value="CAK0789073.1"/>
    <property type="molecule type" value="Genomic_DNA"/>
</dbReference>
<gene>
    <name evidence="1" type="ORF">PCOR1329_LOCUS743</name>
</gene>
<accession>A0ABN9PCF6</accession>
<protein>
    <submittedName>
        <fullName evidence="1">Uncharacterized protein</fullName>
    </submittedName>
</protein>
<sequence length="181" mass="19691">MVQVMKKTKVKAAAKAPAVRGKPKAGATVIKKPASAGDGATWSCEQLASAAAACASIEEKQDLFKAHADVSDPAHLKCIFTDKEIRALHGRFETARKKKPKAAAAYEEASTASTGKQLSKQKLLMGFLVDPQLGDTFMEITQRLSFSETITRTAKWCTRKRALEVYSDSELDEMVANDKIE</sequence>
<evidence type="ECO:0000313" key="1">
    <source>
        <dbReference type="EMBL" id="CAK0789073.1"/>
    </source>
</evidence>
<comment type="caution">
    <text evidence="1">The sequence shown here is derived from an EMBL/GenBank/DDBJ whole genome shotgun (WGS) entry which is preliminary data.</text>
</comment>
<organism evidence="1 2">
    <name type="scientific">Prorocentrum cordatum</name>
    <dbReference type="NCBI Taxonomy" id="2364126"/>
    <lineage>
        <taxon>Eukaryota</taxon>
        <taxon>Sar</taxon>
        <taxon>Alveolata</taxon>
        <taxon>Dinophyceae</taxon>
        <taxon>Prorocentrales</taxon>
        <taxon>Prorocentraceae</taxon>
        <taxon>Prorocentrum</taxon>
    </lineage>
</organism>